<reference evidence="8" key="1">
    <citation type="journal article" date="2021" name="Mol. Plant Pathol.">
        <title>A 20-kb lineage-specific genomic region tames virulence in pathogenic amphidiploid Verticillium longisporum.</title>
        <authorList>
            <person name="Harting R."/>
            <person name="Starke J."/>
            <person name="Kusch H."/>
            <person name="Poggeler S."/>
            <person name="Maurus I."/>
            <person name="Schluter R."/>
            <person name="Landesfeind M."/>
            <person name="Bulla I."/>
            <person name="Nowrousian M."/>
            <person name="de Jonge R."/>
            <person name="Stahlhut G."/>
            <person name="Hoff K.J."/>
            <person name="Asshauer K.P."/>
            <person name="Thurmer A."/>
            <person name="Stanke M."/>
            <person name="Daniel R."/>
            <person name="Morgenstern B."/>
            <person name="Thomma B.P.H.J."/>
            <person name="Kronstad J.W."/>
            <person name="Braus-Stromeyer S.A."/>
            <person name="Braus G.H."/>
        </authorList>
    </citation>
    <scope>NUCLEOTIDE SEQUENCE</scope>
    <source>
        <strain evidence="8">Vl32</strain>
    </source>
</reference>
<feature type="site" description="Important for catalytic activity, responsible for pKa modulation of the active site Glu and correct orientation of both the proton donor and substrate" evidence="4">
    <location>
        <position position="150"/>
    </location>
</feature>
<dbReference type="EMBL" id="JAEMWZ010000073">
    <property type="protein sequence ID" value="KAG7138437.1"/>
    <property type="molecule type" value="Genomic_DNA"/>
</dbReference>
<dbReference type="CDD" id="cd18617">
    <property type="entry name" value="GH43_XynB-like"/>
    <property type="match status" value="1"/>
</dbReference>
<comment type="similarity">
    <text evidence="5">Belongs to the glycosyl hydrolase 43 family.</text>
</comment>
<dbReference type="Pfam" id="PF04616">
    <property type="entry name" value="Glyco_hydro_43"/>
    <property type="match status" value="1"/>
</dbReference>
<evidence type="ECO:0000256" key="3">
    <source>
        <dbReference type="PIRSR" id="PIRSR606710-1"/>
    </source>
</evidence>
<dbReference type="PANTHER" id="PTHR42812:SF16">
    <property type="entry name" value="HYDROLASE, PUTATIVE (AFU_ORTHOLOGUE AFUA_7G06110)-RELATED"/>
    <property type="match status" value="1"/>
</dbReference>
<dbReference type="Pfam" id="PF17851">
    <property type="entry name" value="GH43_C2"/>
    <property type="match status" value="1"/>
</dbReference>
<evidence type="ECO:0000256" key="4">
    <source>
        <dbReference type="PIRSR" id="PIRSR606710-2"/>
    </source>
</evidence>
<dbReference type="InterPro" id="IPR041542">
    <property type="entry name" value="GH43_C2"/>
</dbReference>
<sequence>MKLFEYLASAILLLPTIVDGLINPIIPGFNPDPSIIRVKEDYFLVTSTFEYFPGVPIYTSKDLVKWEQIGHALSRPSQLPLRGTAPSGGVFAPTIRYHDGIYYVTTTIFDVISPPDNVTRVPRSFYVTTDNIWDPDSFSEPIYVDQWGFDPDLFFDDDGKVYFTSTFSELIDYGSFANHITEIDIKTGNSLSASRVLHTTTVPEDVGYPLTEASHLYKINGTYYMISADSGTEENHSANNYRASSLEGPWEANPNNPVLWNGRDRSLPVLATGHADMVEGTDGRWWAVFLATRPQNPRNATGRPQLGRETFLCPVTWRDDFDGGLADGAYYHQRTPYKDFTDFASAPGKLRIRGNVYDLSHRETPAALFRKQVDVNTMWSTELSAFEPEARCIVVHTRTGPDATLNTTYIEDEGVAAGKPVKLFIEARDVGYRLGYATGCGRPRWVASVENRWLQAFVSGWQNFVGTHFAIYATGTKLPILNPADFEYVQTELISTNLTRTD</sequence>
<evidence type="ECO:0000256" key="6">
    <source>
        <dbReference type="SAM" id="SignalP"/>
    </source>
</evidence>
<feature type="domain" description="Beta-xylosidase C-terminal Concanavalin A-like" evidence="7">
    <location>
        <begin position="407"/>
        <end position="490"/>
    </location>
</feature>
<evidence type="ECO:0000256" key="5">
    <source>
        <dbReference type="RuleBase" id="RU361187"/>
    </source>
</evidence>
<evidence type="ECO:0000313" key="8">
    <source>
        <dbReference type="EMBL" id="KAG7138437.1"/>
    </source>
</evidence>
<dbReference type="GO" id="GO:0004553">
    <property type="term" value="F:hydrolase activity, hydrolyzing O-glycosyl compounds"/>
    <property type="evidence" value="ECO:0007669"/>
    <property type="project" value="InterPro"/>
</dbReference>
<evidence type="ECO:0000256" key="2">
    <source>
        <dbReference type="ARBA" id="ARBA00023295"/>
    </source>
</evidence>
<name>A0A8I2ZV25_VERLO</name>
<dbReference type="InterPro" id="IPR006710">
    <property type="entry name" value="Glyco_hydro_43"/>
</dbReference>
<organism evidence="8 9">
    <name type="scientific">Verticillium longisporum</name>
    <name type="common">Verticillium dahliae var. longisporum</name>
    <dbReference type="NCBI Taxonomy" id="100787"/>
    <lineage>
        <taxon>Eukaryota</taxon>
        <taxon>Fungi</taxon>
        <taxon>Dikarya</taxon>
        <taxon>Ascomycota</taxon>
        <taxon>Pezizomycotina</taxon>
        <taxon>Sordariomycetes</taxon>
        <taxon>Hypocreomycetidae</taxon>
        <taxon>Glomerellales</taxon>
        <taxon>Plectosphaerellaceae</taxon>
        <taxon>Verticillium</taxon>
    </lineage>
</organism>
<evidence type="ECO:0000313" key="9">
    <source>
        <dbReference type="Proteomes" id="UP000689129"/>
    </source>
</evidence>
<dbReference type="GO" id="GO:0005975">
    <property type="term" value="P:carbohydrate metabolic process"/>
    <property type="evidence" value="ECO:0007669"/>
    <property type="project" value="InterPro"/>
</dbReference>
<dbReference type="PANTHER" id="PTHR42812">
    <property type="entry name" value="BETA-XYLOSIDASE"/>
    <property type="match status" value="1"/>
</dbReference>
<gene>
    <name evidence="8" type="ORF">HYQ45_004413</name>
</gene>
<accession>A0A8I2ZV25</accession>
<keyword evidence="2 5" id="KW-0326">Glycosidase</keyword>
<feature type="chain" id="PRO_5034212878" evidence="6">
    <location>
        <begin position="21"/>
        <end position="502"/>
    </location>
</feature>
<feature type="signal peptide" evidence="6">
    <location>
        <begin position="1"/>
        <end position="20"/>
    </location>
</feature>
<proteinExistence type="inferred from homology"/>
<protein>
    <submittedName>
        <fullName evidence="8">Non-reducing end alpha-L-arabinofuranosidase BoGH43B like protein</fullName>
    </submittedName>
</protein>
<evidence type="ECO:0000259" key="7">
    <source>
        <dbReference type="Pfam" id="PF17851"/>
    </source>
</evidence>
<feature type="active site" description="Proton donor" evidence="3">
    <location>
        <position position="212"/>
    </location>
</feature>
<keyword evidence="6" id="KW-0732">Signal</keyword>
<feature type="active site" description="Proton acceptor" evidence="3">
    <location>
        <position position="32"/>
    </location>
</feature>
<dbReference type="AlphaFoldDB" id="A0A8I2ZV25"/>
<comment type="caution">
    <text evidence="8">The sequence shown here is derived from an EMBL/GenBank/DDBJ whole genome shotgun (WGS) entry which is preliminary data.</text>
</comment>
<evidence type="ECO:0000256" key="1">
    <source>
        <dbReference type="ARBA" id="ARBA00022801"/>
    </source>
</evidence>
<dbReference type="OrthoDB" id="2139957at2759"/>
<keyword evidence="1 5" id="KW-0378">Hydrolase</keyword>
<dbReference type="Proteomes" id="UP000689129">
    <property type="component" value="Unassembled WGS sequence"/>
</dbReference>
<dbReference type="InterPro" id="IPR051795">
    <property type="entry name" value="Glycosyl_Hydrlase_43"/>
</dbReference>